<sequence>MRVEIDNSRFPQKAHIFYSVLCCSVLCCSVCAALSCAALSCAALSCAALFCSFLFTQIQTQTFHKFISQFTSITIFTSFYNRCRVQLSTAINAINLLNSTNHLSSKYPPPLQTQSSIYTIPKIRSKANPNNMAEFIVNLLETGVANFYRNATGAFQEMKTMELQKWIRIIAVVGAYLLIRPYFIKLGAKKQEAEYAKARAEHAQKKEKEKHIGANSFRDSVKISEDTDSEDGAKANSSDVKWGGKARKKQRQTIRKILDQEEKLRREQQEDDEDKDIQEFLRD</sequence>
<dbReference type="GO" id="GO:0015031">
    <property type="term" value="P:protein transport"/>
    <property type="evidence" value="ECO:0007669"/>
    <property type="project" value="TreeGrafter"/>
</dbReference>
<keyword evidence="3" id="KW-1185">Reference proteome</keyword>
<feature type="compositionally biased region" description="Basic and acidic residues" evidence="1">
    <location>
        <begin position="202"/>
        <end position="212"/>
    </location>
</feature>
<gene>
    <name evidence="2" type="ORF">DID88_008406</name>
</gene>
<feature type="compositionally biased region" description="Basic residues" evidence="1">
    <location>
        <begin position="244"/>
        <end position="254"/>
    </location>
</feature>
<organism evidence="2 3">
    <name type="scientific">Monilinia fructigena</name>
    <dbReference type="NCBI Taxonomy" id="38457"/>
    <lineage>
        <taxon>Eukaryota</taxon>
        <taxon>Fungi</taxon>
        <taxon>Dikarya</taxon>
        <taxon>Ascomycota</taxon>
        <taxon>Pezizomycotina</taxon>
        <taxon>Leotiomycetes</taxon>
        <taxon>Helotiales</taxon>
        <taxon>Sclerotiniaceae</taxon>
        <taxon>Monilinia</taxon>
    </lineage>
</organism>
<feature type="compositionally biased region" description="Basic and acidic residues" evidence="1">
    <location>
        <begin position="256"/>
        <end position="268"/>
    </location>
</feature>
<dbReference type="Pfam" id="PF07543">
    <property type="entry name" value="PGA2"/>
    <property type="match status" value="1"/>
</dbReference>
<evidence type="ECO:0000313" key="3">
    <source>
        <dbReference type="Proteomes" id="UP000249056"/>
    </source>
</evidence>
<dbReference type="PANTHER" id="PTHR28199:SF1">
    <property type="entry name" value="PROCESSING OF GAS1 AND ALP PROTEIN 2"/>
    <property type="match status" value="1"/>
</dbReference>
<protein>
    <submittedName>
        <fullName evidence="2">Uncharacterized protein</fullName>
    </submittedName>
</protein>
<name>A0A395J5Q1_9HELO</name>
<dbReference type="EMBL" id="QKRW01000003">
    <property type="protein sequence ID" value="RAL67661.1"/>
    <property type="molecule type" value="Genomic_DNA"/>
</dbReference>
<dbReference type="PANTHER" id="PTHR28199">
    <property type="entry name" value="PROCESSING OF GAS1 AND ALP PROTEIN 2"/>
    <property type="match status" value="1"/>
</dbReference>
<proteinExistence type="predicted"/>
<dbReference type="InterPro" id="IPR011431">
    <property type="entry name" value="Trafficking_Pga2"/>
</dbReference>
<reference evidence="2 3" key="1">
    <citation type="submission" date="2018-06" db="EMBL/GenBank/DDBJ databases">
        <title>Genome Sequence of the Brown Rot Fungal Pathogen Monilinia fructigena.</title>
        <authorList>
            <person name="Landi L."/>
            <person name="De Miccolis Angelini R.M."/>
            <person name="Pollastro S."/>
            <person name="Abate D."/>
            <person name="Faretra F."/>
            <person name="Romanazzi G."/>
        </authorList>
    </citation>
    <scope>NUCLEOTIDE SEQUENCE [LARGE SCALE GENOMIC DNA]</scope>
    <source>
        <strain evidence="2 3">Mfrg269</strain>
    </source>
</reference>
<dbReference type="Proteomes" id="UP000249056">
    <property type="component" value="Unassembled WGS sequence"/>
</dbReference>
<evidence type="ECO:0000256" key="1">
    <source>
        <dbReference type="SAM" id="MobiDB-lite"/>
    </source>
</evidence>
<feature type="region of interest" description="Disordered" evidence="1">
    <location>
        <begin position="202"/>
        <end position="283"/>
    </location>
</feature>
<dbReference type="OrthoDB" id="4227028at2759"/>
<comment type="caution">
    <text evidence="2">The sequence shown here is derived from an EMBL/GenBank/DDBJ whole genome shotgun (WGS) entry which is preliminary data.</text>
</comment>
<dbReference type="AlphaFoldDB" id="A0A395J5Q1"/>
<accession>A0A395J5Q1</accession>
<evidence type="ECO:0000313" key="2">
    <source>
        <dbReference type="EMBL" id="RAL67661.1"/>
    </source>
</evidence>